<dbReference type="InterPro" id="IPR012677">
    <property type="entry name" value="Nucleotide-bd_a/b_plait_sf"/>
</dbReference>
<dbReference type="EMBL" id="JARPOI010000005">
    <property type="protein sequence ID" value="KAJ9179882.1"/>
    <property type="molecule type" value="Genomic_DNA"/>
</dbReference>
<dbReference type="PROSITE" id="PS50102">
    <property type="entry name" value="RRM"/>
    <property type="match status" value="3"/>
</dbReference>
<organism evidence="5 6">
    <name type="scientific">Hevea brasiliensis</name>
    <name type="common">Para rubber tree</name>
    <name type="synonym">Siphonia brasiliensis</name>
    <dbReference type="NCBI Taxonomy" id="3981"/>
    <lineage>
        <taxon>Eukaryota</taxon>
        <taxon>Viridiplantae</taxon>
        <taxon>Streptophyta</taxon>
        <taxon>Embryophyta</taxon>
        <taxon>Tracheophyta</taxon>
        <taxon>Spermatophyta</taxon>
        <taxon>Magnoliopsida</taxon>
        <taxon>eudicotyledons</taxon>
        <taxon>Gunneridae</taxon>
        <taxon>Pentapetalae</taxon>
        <taxon>rosids</taxon>
        <taxon>fabids</taxon>
        <taxon>Malpighiales</taxon>
        <taxon>Euphorbiaceae</taxon>
        <taxon>Crotonoideae</taxon>
        <taxon>Micrandreae</taxon>
        <taxon>Hevea</taxon>
    </lineage>
</organism>
<name>A0ABQ9MHU0_HEVBR</name>
<feature type="compositionally biased region" description="Basic and acidic residues" evidence="3">
    <location>
        <begin position="116"/>
        <end position="125"/>
    </location>
</feature>
<feature type="region of interest" description="Disordered" evidence="3">
    <location>
        <begin position="634"/>
        <end position="674"/>
    </location>
</feature>
<sequence>MAPKKQPGPRPKRAVRSTAKRAVPDLTPIPSSDSLTAVKSPHNGETKTTAKSASESALLPASSPAIENGTTSATSSVTVPAEPLKERAVDEKRQNSSMETQNEKISAGNETLAQENDARIEEKDLIGGSGNANGDSGNDNLVAMEPKKKTKKVVVKVVKKLVKKRVPKYMHKAVTACSNKELTTEEVLDDGGDKISSVDCVSLTMQEIGMVKLSAEPEDKGLEKQPKLLDGDGNDSMPKLEVGGVDSSISVPVRADKSDACVTLSMEEAKNPDQPFGVSMEAETFKTMGGGGKEVSVNEIPVDGEKSEGVVEKSDAATKMPAEVMNVNLVRDRNNECVVQVVESNSGIEEGGKEDSEMGNGRIVLSGELEALERRRRRKTEIFIGGLNTDAKEEDVRKVFEEVGDIVEVRLVINSKTGKNKGFAFVRYASAADAKKALEKYPKAEICGKRCTTAPVEGNDTIFLGNLDKRWTNEDVVKLLHEMGIEKIDKVTVMPDPSNVGRNRGFAFLELETNKDAQFAFKKLQKNDQGKLRNIKVAWAEPLSEPVEEELLKVKSVYAEYLPSSWDEEKVRSYFTKFGEIENVVLSRNLPSSRRKDFAFVNFKTREAALTCIELFNHERLSDKGSQVNVKLSLAKPMQKGKAHKKVSKPTGKEVSKQKQSSQGPAKQVELRNSKTPAIRIDDQILGDIRSSRTAELERRLAERALQKQMQARLSSGMANWDYSQALPGQKRSFFMLGDDLNYSDPRGYTRIRTESSYPVGSLSHGDVPPGVGMDSLSYYQRQGHRYPDYANSFQREEPPYHGTGRDDYKC</sequence>
<reference evidence="5" key="1">
    <citation type="journal article" date="2023" name="Plant Biotechnol. J.">
        <title>Chromosome-level wild Hevea brasiliensis genome provides new tools for genomic-assisted breeding and valuable loci to elevate rubber yield.</title>
        <authorList>
            <person name="Cheng H."/>
            <person name="Song X."/>
            <person name="Hu Y."/>
            <person name="Wu T."/>
            <person name="Yang Q."/>
            <person name="An Z."/>
            <person name="Feng S."/>
            <person name="Deng Z."/>
            <person name="Wu W."/>
            <person name="Zeng X."/>
            <person name="Tu M."/>
            <person name="Wang X."/>
            <person name="Huang H."/>
        </authorList>
    </citation>
    <scope>NUCLEOTIDE SEQUENCE</scope>
    <source>
        <strain evidence="5">MT/VB/25A 57/8</strain>
    </source>
</reference>
<accession>A0ABQ9MHU0</accession>
<evidence type="ECO:0000259" key="4">
    <source>
        <dbReference type="PROSITE" id="PS50102"/>
    </source>
</evidence>
<feature type="region of interest" description="Disordered" evidence="3">
    <location>
        <begin position="1"/>
        <end position="145"/>
    </location>
</feature>
<evidence type="ECO:0000256" key="3">
    <source>
        <dbReference type="SAM" id="MobiDB-lite"/>
    </source>
</evidence>
<evidence type="ECO:0000313" key="5">
    <source>
        <dbReference type="EMBL" id="KAJ9179882.1"/>
    </source>
</evidence>
<keyword evidence="1 2" id="KW-0694">RNA-binding</keyword>
<feature type="compositionally biased region" description="Low complexity" evidence="3">
    <location>
        <begin position="50"/>
        <end position="79"/>
    </location>
</feature>
<dbReference type="PANTHER" id="PTHR21245">
    <property type="entry name" value="HETEROGENEOUS NUCLEAR RIBONUCLEOPROTEIN"/>
    <property type="match status" value="1"/>
</dbReference>
<evidence type="ECO:0000256" key="1">
    <source>
        <dbReference type="ARBA" id="ARBA00022884"/>
    </source>
</evidence>
<evidence type="ECO:0000256" key="2">
    <source>
        <dbReference type="PROSITE-ProRule" id="PRU00176"/>
    </source>
</evidence>
<feature type="domain" description="RRM" evidence="4">
    <location>
        <begin position="380"/>
        <end position="458"/>
    </location>
</feature>
<feature type="compositionally biased region" description="Basic and acidic residues" evidence="3">
    <location>
        <begin position="83"/>
        <end position="94"/>
    </location>
</feature>
<feature type="domain" description="RRM" evidence="4">
    <location>
        <begin position="460"/>
        <end position="542"/>
    </location>
</feature>
<proteinExistence type="predicted"/>
<feature type="domain" description="RRM" evidence="4">
    <location>
        <begin position="555"/>
        <end position="635"/>
    </location>
</feature>
<dbReference type="SUPFAM" id="SSF54928">
    <property type="entry name" value="RNA-binding domain, RBD"/>
    <property type="match status" value="2"/>
</dbReference>
<gene>
    <name evidence="5" type="ORF">P3X46_008196</name>
</gene>
<feature type="region of interest" description="Disordered" evidence="3">
    <location>
        <begin position="790"/>
        <end position="811"/>
    </location>
</feature>
<protein>
    <recommendedName>
        <fullName evidence="4">RRM domain-containing protein</fullName>
    </recommendedName>
</protein>
<feature type="compositionally biased region" description="Basic and acidic residues" evidence="3">
    <location>
        <begin position="795"/>
        <end position="811"/>
    </location>
</feature>
<feature type="compositionally biased region" description="Basic residues" evidence="3">
    <location>
        <begin position="10"/>
        <end position="19"/>
    </location>
</feature>
<dbReference type="Proteomes" id="UP001174677">
    <property type="component" value="Chromosome 5"/>
</dbReference>
<dbReference type="Pfam" id="PF00076">
    <property type="entry name" value="RRM_1"/>
    <property type="match status" value="3"/>
</dbReference>
<feature type="compositionally biased region" description="Polar residues" evidence="3">
    <location>
        <begin position="95"/>
        <end position="114"/>
    </location>
</feature>
<dbReference type="InterPro" id="IPR035979">
    <property type="entry name" value="RBD_domain_sf"/>
</dbReference>
<dbReference type="Gene3D" id="3.30.70.330">
    <property type="match status" value="3"/>
</dbReference>
<dbReference type="CDD" id="cd00590">
    <property type="entry name" value="RRM_SF"/>
    <property type="match status" value="3"/>
</dbReference>
<comment type="caution">
    <text evidence="5">The sequence shown here is derived from an EMBL/GenBank/DDBJ whole genome shotgun (WGS) entry which is preliminary data.</text>
</comment>
<evidence type="ECO:0000313" key="6">
    <source>
        <dbReference type="Proteomes" id="UP001174677"/>
    </source>
</evidence>
<feature type="compositionally biased region" description="Basic residues" evidence="3">
    <location>
        <begin position="639"/>
        <end position="648"/>
    </location>
</feature>
<keyword evidence="6" id="KW-1185">Reference proteome</keyword>
<dbReference type="InterPro" id="IPR000504">
    <property type="entry name" value="RRM_dom"/>
</dbReference>
<dbReference type="SMART" id="SM00360">
    <property type="entry name" value="RRM"/>
    <property type="match status" value="3"/>
</dbReference>